<feature type="coiled-coil region" evidence="1">
    <location>
        <begin position="252"/>
        <end position="356"/>
    </location>
</feature>
<keyword evidence="3" id="KW-1185">Reference proteome</keyword>
<accession>A0AAD9IIY5</accession>
<dbReference type="EMBL" id="JASFZW010000005">
    <property type="protein sequence ID" value="KAK2078040.1"/>
    <property type="molecule type" value="Genomic_DNA"/>
</dbReference>
<dbReference type="Proteomes" id="UP001255856">
    <property type="component" value="Unassembled WGS sequence"/>
</dbReference>
<sequence>MAPCQDQVSGKAEKLKAEKILLDVTRFAEERAGTQLARQRKEQEALAARERIEAQLLQELVVASERAADHSNALQAAAIGDTAPPAALQAQALALERRVLVKDREWKQVHASESRMAELERQLEDEQKETKASWIALLELDRALAEYEGAHRTCAELGEQNAVERERCDSESERLEAAKRGLEAARLASQQARKEEARALSQRQAAEARGRAAERAIELAELARSRAAEAAGRARAEAEVAAGESGAVRAQLASARRELGDVNRELEAAQAAARLAAAEAEAAMRAVQRLRAQEQADEATAPLEEEDPRTALAREQALLRNQTNALRAARLDLQMLAEELAALNREEARLQSENAARAGEAVVTKARYAAARERFHVHEALLYRALLDKSRARSALERERPSRSAERALEAGVRSLEAQLEGARRSLRAASEGASRAKQERGSAQVAKDAEAHAVQAEEALLRTELQSLVALEASLQIAQRRAAGALIRLEIWRLHAHANAQQLLSSEEGLEMARAASDEARRAARDRLREAAQRVAQLQAHLAQSQTTLRPLLHELRALQLQALKDQLAAEQAAERELALQIEAARQGVAALEDAIAQGQSANQELASQAM</sequence>
<name>A0AAD9IIY5_PROWI</name>
<comment type="caution">
    <text evidence="2">The sequence shown here is derived from an EMBL/GenBank/DDBJ whole genome shotgun (WGS) entry which is preliminary data.</text>
</comment>
<evidence type="ECO:0000313" key="3">
    <source>
        <dbReference type="Proteomes" id="UP001255856"/>
    </source>
</evidence>
<protein>
    <submittedName>
        <fullName evidence="2">Uncharacterized protein</fullName>
    </submittedName>
</protein>
<feature type="coiled-coil region" evidence="1">
    <location>
        <begin position="165"/>
        <end position="209"/>
    </location>
</feature>
<feature type="coiled-coil region" evidence="1">
    <location>
        <begin position="522"/>
        <end position="610"/>
    </location>
</feature>
<organism evidence="2 3">
    <name type="scientific">Prototheca wickerhamii</name>
    <dbReference type="NCBI Taxonomy" id="3111"/>
    <lineage>
        <taxon>Eukaryota</taxon>
        <taxon>Viridiplantae</taxon>
        <taxon>Chlorophyta</taxon>
        <taxon>core chlorophytes</taxon>
        <taxon>Trebouxiophyceae</taxon>
        <taxon>Chlorellales</taxon>
        <taxon>Chlorellaceae</taxon>
        <taxon>Prototheca</taxon>
    </lineage>
</organism>
<dbReference type="AlphaFoldDB" id="A0AAD9IIY5"/>
<keyword evidence="1" id="KW-0175">Coiled coil</keyword>
<gene>
    <name evidence="2" type="ORF">QBZ16_003908</name>
</gene>
<reference evidence="2" key="1">
    <citation type="submission" date="2021-01" db="EMBL/GenBank/DDBJ databases">
        <authorList>
            <person name="Eckstrom K.M.E."/>
        </authorList>
    </citation>
    <scope>NUCLEOTIDE SEQUENCE</scope>
    <source>
        <strain evidence="2">UVCC 0001</strain>
    </source>
</reference>
<feature type="coiled-coil region" evidence="1">
    <location>
        <begin position="406"/>
        <end position="467"/>
    </location>
</feature>
<proteinExistence type="predicted"/>
<evidence type="ECO:0000256" key="1">
    <source>
        <dbReference type="SAM" id="Coils"/>
    </source>
</evidence>
<evidence type="ECO:0000313" key="2">
    <source>
        <dbReference type="EMBL" id="KAK2078040.1"/>
    </source>
</evidence>